<dbReference type="InterPro" id="IPR001509">
    <property type="entry name" value="Epimerase_deHydtase"/>
</dbReference>
<feature type="domain" description="Ketoreductase" evidence="2">
    <location>
        <begin position="8"/>
        <end position="185"/>
    </location>
</feature>
<dbReference type="InterPro" id="IPR057326">
    <property type="entry name" value="KR_dom"/>
</dbReference>
<reference evidence="3" key="1">
    <citation type="submission" date="2021-07" db="EMBL/GenBank/DDBJ databases">
        <title>Pseudohoeflea marina sp. nov. a polyhydroxyalcanoate-producing bacterium.</title>
        <authorList>
            <person name="Zheng W."/>
            <person name="Yu S."/>
            <person name="Huang Y."/>
        </authorList>
    </citation>
    <scope>NUCLEOTIDE SEQUENCE</scope>
    <source>
        <strain evidence="3">DP4N28-3</strain>
    </source>
</reference>
<evidence type="ECO:0000256" key="1">
    <source>
        <dbReference type="ARBA" id="ARBA00022857"/>
    </source>
</evidence>
<name>A0ABS6WKM8_9HYPH</name>
<evidence type="ECO:0000313" key="4">
    <source>
        <dbReference type="Proteomes" id="UP001430804"/>
    </source>
</evidence>
<evidence type="ECO:0000259" key="2">
    <source>
        <dbReference type="SMART" id="SM00822"/>
    </source>
</evidence>
<accession>A0ABS6WKM8</accession>
<sequence>MTGSISGASVAVTGGAGAIGSRLVARLAEQGATVTAIDRQSVPEAAHVPGVRHVTTDIGDRETLQSVLSGCDIVYHLAYLMGEEANHDPVAAARINTLGGTEMLQTCLEAKVGRVLSASSISVFGSRADYAPRELPLGDQAAQPGARGISVYGGGKVYLEILSRHYTRQHGMVIGGLRPGAVIGAPRFNGRAKALANIVSSAAGGDTVVVTNGRAAFQAIHIDDVVGALLALADADAALLREVPFYNLAGDFATMRSYCDLVAERLPQARFEISDGEIEELFGVVPEIVDDGIHRRIGYVRQHENLGQAIDAELAGLTARKAG</sequence>
<dbReference type="PANTHER" id="PTHR43103:SF3">
    <property type="entry name" value="ADP-L-GLYCERO-D-MANNO-HEPTOSE-6-EPIMERASE"/>
    <property type="match status" value="1"/>
</dbReference>
<evidence type="ECO:0000313" key="3">
    <source>
        <dbReference type="EMBL" id="MBW3096430.1"/>
    </source>
</evidence>
<dbReference type="SMART" id="SM00822">
    <property type="entry name" value="PKS_KR"/>
    <property type="match status" value="1"/>
</dbReference>
<dbReference type="CDD" id="cd08946">
    <property type="entry name" value="SDR_e"/>
    <property type="match status" value="1"/>
</dbReference>
<dbReference type="Pfam" id="PF01370">
    <property type="entry name" value="Epimerase"/>
    <property type="match status" value="1"/>
</dbReference>
<proteinExistence type="predicted"/>
<gene>
    <name evidence="3" type="ORF">KY465_03950</name>
</gene>
<dbReference type="PANTHER" id="PTHR43103">
    <property type="entry name" value="NUCLEOSIDE-DIPHOSPHATE-SUGAR EPIMERASE"/>
    <property type="match status" value="1"/>
</dbReference>
<dbReference type="Proteomes" id="UP001430804">
    <property type="component" value="Unassembled WGS sequence"/>
</dbReference>
<keyword evidence="4" id="KW-1185">Reference proteome</keyword>
<keyword evidence="1" id="KW-0521">NADP</keyword>
<protein>
    <submittedName>
        <fullName evidence="3">NAD(P)-dependent oxidoreductase</fullName>
    </submittedName>
</protein>
<comment type="caution">
    <text evidence="3">The sequence shown here is derived from an EMBL/GenBank/DDBJ whole genome shotgun (WGS) entry which is preliminary data.</text>
</comment>
<dbReference type="RefSeq" id="WP_219200105.1">
    <property type="nucleotide sequence ID" value="NZ_JAHWQX010000001.1"/>
</dbReference>
<dbReference type="EMBL" id="JAHWQX010000001">
    <property type="protein sequence ID" value="MBW3096430.1"/>
    <property type="molecule type" value="Genomic_DNA"/>
</dbReference>
<organism evidence="3 4">
    <name type="scientific">Pseudohoeflea coraliihabitans</name>
    <dbReference type="NCBI Taxonomy" id="2860393"/>
    <lineage>
        <taxon>Bacteria</taxon>
        <taxon>Pseudomonadati</taxon>
        <taxon>Pseudomonadota</taxon>
        <taxon>Alphaproteobacteria</taxon>
        <taxon>Hyphomicrobiales</taxon>
        <taxon>Rhizobiaceae</taxon>
        <taxon>Pseudohoeflea</taxon>
    </lineage>
</organism>